<accession>A0A0F9EEE3</accession>
<dbReference type="EMBL" id="LAZR01027783">
    <property type="protein sequence ID" value="KKL64631.1"/>
    <property type="molecule type" value="Genomic_DNA"/>
</dbReference>
<sequence>MLEIIYSLFGDDPVLEEPFLEGIADIFREGSFSFIYDMFYLLEEGDKYLERVLEKI</sequence>
<evidence type="ECO:0000313" key="1">
    <source>
        <dbReference type="EMBL" id="KKL64631.1"/>
    </source>
</evidence>
<proteinExistence type="predicted"/>
<dbReference type="AlphaFoldDB" id="A0A0F9EEE3"/>
<comment type="caution">
    <text evidence="1">The sequence shown here is derived from an EMBL/GenBank/DDBJ whole genome shotgun (WGS) entry which is preliminary data.</text>
</comment>
<name>A0A0F9EEE3_9ZZZZ</name>
<protein>
    <submittedName>
        <fullName evidence="1">Uncharacterized protein</fullName>
    </submittedName>
</protein>
<reference evidence="1" key="1">
    <citation type="journal article" date="2015" name="Nature">
        <title>Complex archaea that bridge the gap between prokaryotes and eukaryotes.</title>
        <authorList>
            <person name="Spang A."/>
            <person name="Saw J.H."/>
            <person name="Jorgensen S.L."/>
            <person name="Zaremba-Niedzwiedzka K."/>
            <person name="Martijn J."/>
            <person name="Lind A.E."/>
            <person name="van Eijk R."/>
            <person name="Schleper C."/>
            <person name="Guy L."/>
            <person name="Ettema T.J."/>
        </authorList>
    </citation>
    <scope>NUCLEOTIDE SEQUENCE</scope>
</reference>
<organism evidence="1">
    <name type="scientific">marine sediment metagenome</name>
    <dbReference type="NCBI Taxonomy" id="412755"/>
    <lineage>
        <taxon>unclassified sequences</taxon>
        <taxon>metagenomes</taxon>
        <taxon>ecological metagenomes</taxon>
    </lineage>
</organism>
<gene>
    <name evidence="1" type="ORF">LCGC14_2163030</name>
</gene>